<keyword evidence="5 8" id="KW-1133">Transmembrane helix</keyword>
<dbReference type="GO" id="GO:0016758">
    <property type="term" value="F:hexosyltransferase activity"/>
    <property type="evidence" value="ECO:0007669"/>
    <property type="project" value="InterPro"/>
</dbReference>
<feature type="transmembrane region" description="Helical" evidence="8">
    <location>
        <begin position="176"/>
        <end position="205"/>
    </location>
</feature>
<evidence type="ECO:0000256" key="5">
    <source>
        <dbReference type="ARBA" id="ARBA00022989"/>
    </source>
</evidence>
<evidence type="ECO:0000256" key="2">
    <source>
        <dbReference type="ARBA" id="ARBA00022475"/>
    </source>
</evidence>
<feature type="transmembrane region" description="Helical" evidence="8">
    <location>
        <begin position="79"/>
        <end position="98"/>
    </location>
</feature>
<dbReference type="KEGG" id="pamo:BAR1_02775"/>
<keyword evidence="10" id="KW-1185">Reference proteome</keyword>
<evidence type="ECO:0000256" key="4">
    <source>
        <dbReference type="ARBA" id="ARBA00022692"/>
    </source>
</evidence>
<evidence type="ECO:0000256" key="7">
    <source>
        <dbReference type="ARBA" id="ARBA00024033"/>
    </source>
</evidence>
<evidence type="ECO:0000256" key="6">
    <source>
        <dbReference type="ARBA" id="ARBA00023136"/>
    </source>
</evidence>
<keyword evidence="2" id="KW-1003">Cell membrane</keyword>
<gene>
    <name evidence="9" type="ORF">BAR1_02775</name>
</gene>
<keyword evidence="6 8" id="KW-0472">Membrane</keyword>
<dbReference type="Proteomes" id="UP000261704">
    <property type="component" value="Chromosome"/>
</dbReference>
<dbReference type="InterPro" id="IPR018584">
    <property type="entry name" value="GT87"/>
</dbReference>
<feature type="transmembrane region" description="Helical" evidence="8">
    <location>
        <begin position="297"/>
        <end position="317"/>
    </location>
</feature>
<feature type="transmembrane region" description="Helical" evidence="8">
    <location>
        <begin position="133"/>
        <end position="155"/>
    </location>
</feature>
<evidence type="ECO:0000313" key="9">
    <source>
        <dbReference type="EMBL" id="AXX96943.1"/>
    </source>
</evidence>
<comment type="subcellular location">
    <subcellularLocation>
        <location evidence="1">Cell membrane</location>
        <topology evidence="1">Multi-pass membrane protein</topology>
    </subcellularLocation>
</comment>
<feature type="transmembrane region" description="Helical" evidence="8">
    <location>
        <begin position="211"/>
        <end position="234"/>
    </location>
</feature>
<evidence type="ECO:0000256" key="3">
    <source>
        <dbReference type="ARBA" id="ARBA00022679"/>
    </source>
</evidence>
<feature type="transmembrane region" description="Helical" evidence="8">
    <location>
        <begin position="400"/>
        <end position="417"/>
    </location>
</feature>
<dbReference type="OrthoDB" id="7865847at2"/>
<accession>A0A347UDL5</accession>
<evidence type="ECO:0000256" key="1">
    <source>
        <dbReference type="ARBA" id="ARBA00004651"/>
    </source>
</evidence>
<feature type="transmembrane region" description="Helical" evidence="8">
    <location>
        <begin position="329"/>
        <end position="348"/>
    </location>
</feature>
<dbReference type="RefSeq" id="WP_118941601.1">
    <property type="nucleotide sequence ID" value="NZ_CP032125.1"/>
</dbReference>
<proteinExistence type="inferred from homology"/>
<evidence type="ECO:0000256" key="8">
    <source>
        <dbReference type="SAM" id="Phobius"/>
    </source>
</evidence>
<comment type="similarity">
    <text evidence="7">Belongs to the glycosyltransferase 87 family.</text>
</comment>
<dbReference type="Pfam" id="PF09594">
    <property type="entry name" value="GT87"/>
    <property type="match status" value="1"/>
</dbReference>
<reference evidence="9 10" key="1">
    <citation type="submission" date="2018-09" db="EMBL/GenBank/DDBJ databases">
        <title>Profundibacter amoris BAR1 gen. nov., sp. nov., a new member of the Roseobacter clade isolated at Lokis Castle Vent Field on the Arctic Mid-Oceanic Ridge.</title>
        <authorList>
            <person name="Le Moine Bauer S."/>
            <person name="Sjoeberg A.G."/>
            <person name="L'Haridon S."/>
            <person name="Stokke R."/>
            <person name="Roalkvam I."/>
            <person name="Steen I.H."/>
            <person name="Dahle H."/>
        </authorList>
    </citation>
    <scope>NUCLEOTIDE SEQUENCE [LARGE SCALE GENOMIC DNA]</scope>
    <source>
        <strain evidence="9 10">BAR1</strain>
    </source>
</reference>
<keyword evidence="4 8" id="KW-0812">Transmembrane</keyword>
<dbReference type="AlphaFoldDB" id="A0A347UDL5"/>
<evidence type="ECO:0000313" key="10">
    <source>
        <dbReference type="Proteomes" id="UP000261704"/>
    </source>
</evidence>
<dbReference type="GO" id="GO:0005886">
    <property type="term" value="C:plasma membrane"/>
    <property type="evidence" value="ECO:0007669"/>
    <property type="project" value="UniProtKB-SubCell"/>
</dbReference>
<dbReference type="EMBL" id="CP032125">
    <property type="protein sequence ID" value="AXX96943.1"/>
    <property type="molecule type" value="Genomic_DNA"/>
</dbReference>
<feature type="transmembrane region" description="Helical" evidence="8">
    <location>
        <begin position="9"/>
        <end position="27"/>
    </location>
</feature>
<feature type="transmembrane region" description="Helical" evidence="8">
    <location>
        <begin position="368"/>
        <end position="388"/>
    </location>
</feature>
<keyword evidence="3" id="KW-0808">Transferase</keyword>
<sequence length="430" mass="47603">MIPRSTRTAILLVIFFSTMLFAVFYNVRSPDLLANWMGGHFYQIGALDQIYPSDTQTYSMLPPDAWMPYLKDQGYDGSVFPFIYPPLWVHIFGWLTTVTTYETLSNLARAINPVLMGSMVVLAWRSMGNTMSVAVYTFIGLLILVSTTIGFVPIYQNQSQILVSFLIVLAIERSRYNAPVIAGVALAIAASIKLYPALFALFWLASGNRKAFGSFIVAGLVLAGASVLLAGWPLHQTFLHEVMIINHTAMVNLMNTSIDGAIAQLFFADDLDFVQSAGNMQTQDLSLGWYILKKSTLWGGISAVAMVLTIVVISRLFRKNPVGTPQHDLAWPLVIIIVALLNPISWSYHYMPAVAFAPALLIYYRPSIAVLLLAILFTPFLMIKYVSLPDFGWIKNPDQIASTIGMIGLAVAFAVAMRRNPRHSNTPDSM</sequence>
<protein>
    <submittedName>
        <fullName evidence="9">DUF2029 domain-containing protein</fullName>
    </submittedName>
</protein>
<organism evidence="9 10">
    <name type="scientific">Profundibacter amoris</name>
    <dbReference type="NCBI Taxonomy" id="2171755"/>
    <lineage>
        <taxon>Bacteria</taxon>
        <taxon>Pseudomonadati</taxon>
        <taxon>Pseudomonadota</taxon>
        <taxon>Alphaproteobacteria</taxon>
        <taxon>Rhodobacterales</taxon>
        <taxon>Paracoccaceae</taxon>
        <taxon>Profundibacter</taxon>
    </lineage>
</organism>
<name>A0A347UDL5_9RHOB</name>